<evidence type="ECO:0000313" key="5">
    <source>
        <dbReference type="EMBL" id="CAI9753859.1"/>
    </source>
</evidence>
<dbReference type="InterPro" id="IPR035979">
    <property type="entry name" value="RBD_domain_sf"/>
</dbReference>
<keyword evidence="6" id="KW-1185">Reference proteome</keyword>
<dbReference type="Proteomes" id="UP000834106">
    <property type="component" value="Chromosome 1"/>
</dbReference>
<dbReference type="AlphaFoldDB" id="A0AAD1YP45"/>
<evidence type="ECO:0000256" key="2">
    <source>
        <dbReference type="PROSITE-ProRule" id="PRU00176"/>
    </source>
</evidence>
<dbReference type="GO" id="GO:1901259">
    <property type="term" value="P:chloroplast rRNA processing"/>
    <property type="evidence" value="ECO:0007669"/>
    <property type="project" value="TreeGrafter"/>
</dbReference>
<dbReference type="GO" id="GO:0009535">
    <property type="term" value="C:chloroplast thylakoid membrane"/>
    <property type="evidence" value="ECO:0007669"/>
    <property type="project" value="TreeGrafter"/>
</dbReference>
<proteinExistence type="predicted"/>
<evidence type="ECO:0000256" key="3">
    <source>
        <dbReference type="SAM" id="MobiDB-lite"/>
    </source>
</evidence>
<dbReference type="PROSITE" id="PS50102">
    <property type="entry name" value="RRM"/>
    <property type="match status" value="1"/>
</dbReference>
<feature type="domain" description="RRM" evidence="4">
    <location>
        <begin position="30"/>
        <end position="85"/>
    </location>
</feature>
<dbReference type="PANTHER" id="PTHR48025:SF1">
    <property type="entry name" value="RRM DOMAIN-CONTAINING PROTEIN"/>
    <property type="match status" value="1"/>
</dbReference>
<dbReference type="SMART" id="SM00360">
    <property type="entry name" value="RRM"/>
    <property type="match status" value="1"/>
</dbReference>
<evidence type="ECO:0000259" key="4">
    <source>
        <dbReference type="PROSITE" id="PS50102"/>
    </source>
</evidence>
<feature type="region of interest" description="Disordered" evidence="3">
    <location>
        <begin position="1"/>
        <end position="28"/>
    </location>
</feature>
<keyword evidence="1 2" id="KW-0694">RNA-binding</keyword>
<reference evidence="5" key="1">
    <citation type="submission" date="2023-05" db="EMBL/GenBank/DDBJ databases">
        <authorList>
            <person name="Huff M."/>
        </authorList>
    </citation>
    <scope>NUCLEOTIDE SEQUENCE</scope>
</reference>
<dbReference type="InterPro" id="IPR000504">
    <property type="entry name" value="RRM_dom"/>
</dbReference>
<protein>
    <recommendedName>
        <fullName evidence="4">RRM domain-containing protein</fullName>
    </recommendedName>
</protein>
<dbReference type="GO" id="GO:0003729">
    <property type="term" value="F:mRNA binding"/>
    <property type="evidence" value="ECO:0007669"/>
    <property type="project" value="TreeGrafter"/>
</dbReference>
<accession>A0AAD1YP45</accession>
<sequence>MNNGPPCLKKENSSFGGPNGGSRASFDNNNRVYVGNLAWEVENLDLQTFFSEQRKVIEAKLVYDRESGRLRGFGFIAYSSAYEVQCSWIEGWHDKFILEAILLAS</sequence>
<dbReference type="SUPFAM" id="SSF54928">
    <property type="entry name" value="RNA-binding domain, RBD"/>
    <property type="match status" value="1"/>
</dbReference>
<dbReference type="PANTHER" id="PTHR48025">
    <property type="entry name" value="OS02G0815200 PROTEIN"/>
    <property type="match status" value="1"/>
</dbReference>
<dbReference type="Pfam" id="PF00076">
    <property type="entry name" value="RRM_1"/>
    <property type="match status" value="1"/>
</dbReference>
<evidence type="ECO:0000313" key="6">
    <source>
        <dbReference type="Proteomes" id="UP000834106"/>
    </source>
</evidence>
<dbReference type="Gene3D" id="3.30.70.330">
    <property type="match status" value="1"/>
</dbReference>
<dbReference type="InterPro" id="IPR050502">
    <property type="entry name" value="Euk_RNA-bind_prot"/>
</dbReference>
<name>A0AAD1YP45_9LAMI</name>
<evidence type="ECO:0000256" key="1">
    <source>
        <dbReference type="ARBA" id="ARBA00022884"/>
    </source>
</evidence>
<dbReference type="InterPro" id="IPR012677">
    <property type="entry name" value="Nucleotide-bd_a/b_plait_sf"/>
</dbReference>
<dbReference type="EMBL" id="OU503036">
    <property type="protein sequence ID" value="CAI9753859.1"/>
    <property type="molecule type" value="Genomic_DNA"/>
</dbReference>
<organism evidence="5 6">
    <name type="scientific">Fraxinus pennsylvanica</name>
    <dbReference type="NCBI Taxonomy" id="56036"/>
    <lineage>
        <taxon>Eukaryota</taxon>
        <taxon>Viridiplantae</taxon>
        <taxon>Streptophyta</taxon>
        <taxon>Embryophyta</taxon>
        <taxon>Tracheophyta</taxon>
        <taxon>Spermatophyta</taxon>
        <taxon>Magnoliopsida</taxon>
        <taxon>eudicotyledons</taxon>
        <taxon>Gunneridae</taxon>
        <taxon>Pentapetalae</taxon>
        <taxon>asterids</taxon>
        <taxon>lamiids</taxon>
        <taxon>Lamiales</taxon>
        <taxon>Oleaceae</taxon>
        <taxon>Oleeae</taxon>
        <taxon>Fraxinus</taxon>
    </lineage>
</organism>
<gene>
    <name evidence="5" type="ORF">FPE_LOCUS1290</name>
</gene>